<protein>
    <submittedName>
        <fullName evidence="2">Protein FAM149B1</fullName>
    </submittedName>
    <submittedName>
        <fullName evidence="1">Protocadherin-15-like</fullName>
    </submittedName>
</protein>
<dbReference type="EMBL" id="QXTE01000025">
    <property type="protein sequence ID" value="TFK12056.1"/>
    <property type="molecule type" value="Genomic_DNA"/>
</dbReference>
<reference evidence="1 3" key="2">
    <citation type="submission" date="2019-04" db="EMBL/GenBank/DDBJ databases">
        <title>The genome sequence of big-headed turtle.</title>
        <authorList>
            <person name="Gong S."/>
        </authorList>
    </citation>
    <scope>NUCLEOTIDE SEQUENCE [LARGE SCALE GENOMIC DNA]</scope>
    <source>
        <strain evidence="1">DO16091913</strain>
        <tissue evidence="1">Muscle</tissue>
    </source>
</reference>
<reference evidence="1 3" key="1">
    <citation type="submission" date="2019-04" db="EMBL/GenBank/DDBJ databases">
        <title>Draft genome of the big-headed turtle Platysternon megacephalum.</title>
        <authorList>
            <person name="Gong S."/>
        </authorList>
    </citation>
    <scope>NUCLEOTIDE SEQUENCE [LARGE SCALE GENOMIC DNA]</scope>
    <source>
        <strain evidence="1">DO16091913</strain>
        <tissue evidence="1">Muscle</tissue>
    </source>
</reference>
<gene>
    <name evidence="1" type="ORF">DR999_PMT04494</name>
    <name evidence="2" type="ORF">DR999_PMT04526</name>
</gene>
<dbReference type="AlphaFoldDB" id="A0A4D9EP01"/>
<keyword evidence="3" id="KW-1185">Reference proteome</keyword>
<evidence type="ECO:0000313" key="1">
    <source>
        <dbReference type="EMBL" id="TFK12056.1"/>
    </source>
</evidence>
<dbReference type="Proteomes" id="UP000297703">
    <property type="component" value="Unassembled WGS sequence"/>
</dbReference>
<evidence type="ECO:0000313" key="3">
    <source>
        <dbReference type="Proteomes" id="UP000297703"/>
    </source>
</evidence>
<accession>A0A4D9EP01</accession>
<evidence type="ECO:0000313" key="2">
    <source>
        <dbReference type="EMBL" id="TFK12086.1"/>
    </source>
</evidence>
<name>A0A4D9EP01_9SAUR</name>
<comment type="caution">
    <text evidence="1">The sequence shown here is derived from an EMBL/GenBank/DDBJ whole genome shotgun (WGS) entry which is preliminary data.</text>
</comment>
<proteinExistence type="predicted"/>
<organism evidence="1 3">
    <name type="scientific">Platysternon megacephalum</name>
    <name type="common">big-headed turtle</name>
    <dbReference type="NCBI Taxonomy" id="55544"/>
    <lineage>
        <taxon>Eukaryota</taxon>
        <taxon>Metazoa</taxon>
        <taxon>Chordata</taxon>
        <taxon>Craniata</taxon>
        <taxon>Vertebrata</taxon>
        <taxon>Euteleostomi</taxon>
        <taxon>Archelosauria</taxon>
        <taxon>Testudinata</taxon>
        <taxon>Testudines</taxon>
        <taxon>Cryptodira</taxon>
        <taxon>Durocryptodira</taxon>
        <taxon>Testudinoidea</taxon>
        <taxon>Platysternidae</taxon>
        <taxon>Platysternon</taxon>
    </lineage>
</organism>
<dbReference type="EMBL" id="QXTE01000025">
    <property type="protein sequence ID" value="TFK12086.1"/>
    <property type="molecule type" value="Genomic_DNA"/>
</dbReference>
<sequence>MTCDFPYIHEGFLGPLFRVSNVQCHLLALLSVHRVIKLMGDSFLMATMSPASLKVRGMWPCIQPQQRYHFGLDHPVLTSSVWLMIMAVVPNVASTSKSVPLSCLISPSVWTHDRWCCISSECLPST</sequence>